<gene>
    <name evidence="1" type="ORF">DKG75_07685</name>
</gene>
<dbReference type="Proteomes" id="UP000246077">
    <property type="component" value="Unassembled WGS sequence"/>
</dbReference>
<dbReference type="EMBL" id="QGLF01000002">
    <property type="protein sequence ID" value="PWR21856.1"/>
    <property type="molecule type" value="Genomic_DNA"/>
</dbReference>
<dbReference type="PANTHER" id="PTHR35336:SF5">
    <property type="entry name" value="ADENOSYLCOBINAMIDE AMIDOHYDROLASE"/>
    <property type="match status" value="1"/>
</dbReference>
<keyword evidence="2" id="KW-1185">Reference proteome</keyword>
<evidence type="ECO:0000313" key="2">
    <source>
        <dbReference type="Proteomes" id="UP000246077"/>
    </source>
</evidence>
<dbReference type="Pfam" id="PF01955">
    <property type="entry name" value="CbiZ"/>
    <property type="match status" value="1"/>
</dbReference>
<dbReference type="AlphaFoldDB" id="A0A317E6K0"/>
<reference evidence="2" key="1">
    <citation type="submission" date="2018-05" db="EMBL/GenBank/DDBJ databases">
        <title>Zavarzinia sp. HR-AS.</title>
        <authorList>
            <person name="Lee Y."/>
            <person name="Jeon C.O."/>
        </authorList>
    </citation>
    <scope>NUCLEOTIDE SEQUENCE [LARGE SCALE GENOMIC DNA]</scope>
    <source>
        <strain evidence="2">DSM 1231</strain>
    </source>
</reference>
<evidence type="ECO:0000313" key="1">
    <source>
        <dbReference type="EMBL" id="PWR21856.1"/>
    </source>
</evidence>
<dbReference type="GO" id="GO:0016787">
    <property type="term" value="F:hydrolase activity"/>
    <property type="evidence" value="ECO:0007669"/>
    <property type="project" value="UniProtKB-KW"/>
</dbReference>
<sequence length="228" mass="23472">MTATLQVSCAQPWLTVRLPGLCRLLSFAPHRPGFQAADKVIWREVRNADLGPEVDPLALLRDGLAAIGGLDAVAMMTSRDIRRHFIARATIEGVTAACVATVGLGNGEAVGSRRPGRPGPPLGTVNILVHVDAALTDAALLEALSLAAEARTLAVLEGGYRPDPARPPVTGTGTDCIVLAAARGAAPLAYAGKHTAVGEALGRAVLDAVRPGVADWLVENGHRPGKGG</sequence>
<dbReference type="InterPro" id="IPR002808">
    <property type="entry name" value="AdoCbi_amidolase"/>
</dbReference>
<organism evidence="1 2">
    <name type="scientific">Zavarzinia compransoris</name>
    <dbReference type="NCBI Taxonomy" id="1264899"/>
    <lineage>
        <taxon>Bacteria</taxon>
        <taxon>Pseudomonadati</taxon>
        <taxon>Pseudomonadota</taxon>
        <taxon>Alphaproteobacteria</taxon>
        <taxon>Rhodospirillales</taxon>
        <taxon>Zavarziniaceae</taxon>
        <taxon>Zavarzinia</taxon>
    </lineage>
</organism>
<dbReference type="PANTHER" id="PTHR35336">
    <property type="entry name" value="ADENOSYLCOBINAMIDE AMIDOHYDROLASE"/>
    <property type="match status" value="1"/>
</dbReference>
<accession>A0A317E6K0</accession>
<keyword evidence="1" id="KW-0378">Hydrolase</keyword>
<protein>
    <submittedName>
        <fullName evidence="1">Adenosylcobinamide amidohydrolase</fullName>
    </submittedName>
</protein>
<proteinExistence type="predicted"/>
<comment type="caution">
    <text evidence="1">The sequence shown here is derived from an EMBL/GenBank/DDBJ whole genome shotgun (WGS) entry which is preliminary data.</text>
</comment>
<name>A0A317E6K0_9PROT</name>
<dbReference type="InterPro" id="IPR052209">
    <property type="entry name" value="CbiZ"/>
</dbReference>
<dbReference type="OrthoDB" id="9767827at2"/>